<evidence type="ECO:0000256" key="5">
    <source>
        <dbReference type="ARBA" id="ARBA00061566"/>
    </source>
</evidence>
<dbReference type="Pfam" id="PF00501">
    <property type="entry name" value="AMP-binding"/>
    <property type="match status" value="1"/>
</dbReference>
<dbReference type="RefSeq" id="WP_226391742.1">
    <property type="nucleotide sequence ID" value="NZ_JADCKB010000002.1"/>
</dbReference>
<evidence type="ECO:0000256" key="1">
    <source>
        <dbReference type="ARBA" id="ARBA00011245"/>
    </source>
</evidence>
<evidence type="ECO:0000256" key="8">
    <source>
        <dbReference type="ARBA" id="ARBA00075111"/>
    </source>
</evidence>
<comment type="function">
    <text evidence="9">Catalyzes the activation of phenylacetic acid (PA) to phenylacetyl-CoA (PA-CoA).</text>
</comment>
<keyword evidence="3 9" id="KW-0547">Nucleotide-binding</keyword>
<evidence type="ECO:0000256" key="9">
    <source>
        <dbReference type="PIRNR" id="PIRNR006444"/>
    </source>
</evidence>
<feature type="domain" description="AMP-dependent synthetase/ligase" evidence="10">
    <location>
        <begin position="91"/>
        <end position="285"/>
    </location>
</feature>
<dbReference type="EMBL" id="JADCKB010000002">
    <property type="protein sequence ID" value="MBE5039179.1"/>
    <property type="molecule type" value="Genomic_DNA"/>
</dbReference>
<evidence type="ECO:0000256" key="6">
    <source>
        <dbReference type="ARBA" id="ARBA00066629"/>
    </source>
</evidence>
<proteinExistence type="inferred from homology"/>
<dbReference type="Gene3D" id="3.40.50.12780">
    <property type="entry name" value="N-terminal domain of ligase-like"/>
    <property type="match status" value="1"/>
</dbReference>
<sequence>MAIWNKEFEMMPREALQDWQSEHLRNTVKRVYENVAPYREKMDAIGLKPEDIRGIEDLSRLPFTTKQDLRDNFPYGYFAIPMEEVTEIHASSGTTGKQTVVGMNNHDVGIWAEIAARALTAYGVTKKSIVHTAYGFGLFTGGFGAHYGALKIGACAIPVSSGNSRRQIQIMKDFGSTFLACTPSYALSLAETLHEMGYTKDDIKLEGGAFGAEPWTPQMRRELEDKLGIKAYDIYGLSEIMGPGVSYDCYCQNGMHINEDHFIPEIIDPDTGEVLPQGSVGELVFTCITKEAFPLIRYRTRDITSLNYEPCACGRTFVRMSKPMGRSDDMLIIRGVNVFPSQIEEVLMNMEETMPYYQLIVDRKDNKDTLDVLVEVSEKIFTDEIRSLETISKKVESNLMTILGLKARVKLVEPKSIERSEGKAVRVIDKRSLYNRSGK</sequence>
<dbReference type="GO" id="GO:0010124">
    <property type="term" value="P:phenylacetate catabolic process"/>
    <property type="evidence" value="ECO:0007669"/>
    <property type="project" value="UniProtKB-UniRule"/>
</dbReference>
<dbReference type="PIRSF" id="PIRSF006444">
    <property type="entry name" value="PaaK"/>
    <property type="match status" value="1"/>
</dbReference>
<dbReference type="CDD" id="cd05913">
    <property type="entry name" value="PaaK"/>
    <property type="match status" value="1"/>
</dbReference>
<evidence type="ECO:0000256" key="3">
    <source>
        <dbReference type="ARBA" id="ARBA00022741"/>
    </source>
</evidence>
<evidence type="ECO:0000259" key="10">
    <source>
        <dbReference type="Pfam" id="PF00501"/>
    </source>
</evidence>
<dbReference type="GO" id="GO:0000166">
    <property type="term" value="F:nucleotide binding"/>
    <property type="evidence" value="ECO:0007669"/>
    <property type="project" value="UniProtKB-KW"/>
</dbReference>
<dbReference type="Gene3D" id="3.30.300.30">
    <property type="match status" value="1"/>
</dbReference>
<evidence type="ECO:0000313" key="12">
    <source>
        <dbReference type="EMBL" id="MBE5039179.1"/>
    </source>
</evidence>
<comment type="similarity">
    <text evidence="5 9">Belongs to the phenylacetyl-CoA ligase family.</text>
</comment>
<evidence type="ECO:0000259" key="11">
    <source>
        <dbReference type="Pfam" id="PF14535"/>
    </source>
</evidence>
<evidence type="ECO:0000256" key="2">
    <source>
        <dbReference type="ARBA" id="ARBA00022598"/>
    </source>
</evidence>
<comment type="catalytic activity">
    <reaction evidence="9">
        <text>2-phenylacetate + ATP + CoA = phenylacetyl-CoA + AMP + diphosphate</text>
        <dbReference type="Rhea" id="RHEA:20956"/>
        <dbReference type="ChEBI" id="CHEBI:18401"/>
        <dbReference type="ChEBI" id="CHEBI:30616"/>
        <dbReference type="ChEBI" id="CHEBI:33019"/>
        <dbReference type="ChEBI" id="CHEBI:57287"/>
        <dbReference type="ChEBI" id="CHEBI:57390"/>
        <dbReference type="ChEBI" id="CHEBI:456215"/>
        <dbReference type="EC" id="6.2.1.30"/>
    </reaction>
</comment>
<reference evidence="12" key="1">
    <citation type="submission" date="2020-10" db="EMBL/GenBank/DDBJ databases">
        <title>ChiBAC.</title>
        <authorList>
            <person name="Zenner C."/>
            <person name="Hitch T.C.A."/>
            <person name="Clavel T."/>
        </authorList>
    </citation>
    <scope>NUCLEOTIDE SEQUENCE</scope>
    <source>
        <strain evidence="12">DSM 107454</strain>
    </source>
</reference>
<dbReference type="Proteomes" id="UP000806542">
    <property type="component" value="Unassembled WGS sequence"/>
</dbReference>
<keyword evidence="13" id="KW-1185">Reference proteome</keyword>
<dbReference type="EC" id="6.2.1.30" evidence="6 9"/>
<organism evidence="12 13">
    <name type="scientific">Ructibacterium gallinarum</name>
    <dbReference type="NCBI Taxonomy" id="2779355"/>
    <lineage>
        <taxon>Bacteria</taxon>
        <taxon>Bacillati</taxon>
        <taxon>Bacillota</taxon>
        <taxon>Clostridia</taxon>
        <taxon>Eubacteriales</taxon>
        <taxon>Oscillospiraceae</taxon>
        <taxon>Ructibacterium</taxon>
    </lineage>
</organism>
<dbReference type="InterPro" id="IPR045851">
    <property type="entry name" value="AMP-bd_C_sf"/>
</dbReference>
<keyword evidence="2 9" id="KW-0436">Ligase</keyword>
<dbReference type="InterPro" id="IPR028154">
    <property type="entry name" value="AMP-dep_Lig_C"/>
</dbReference>
<evidence type="ECO:0000313" key="13">
    <source>
        <dbReference type="Proteomes" id="UP000806542"/>
    </source>
</evidence>
<comment type="caution">
    <text evidence="12">The sequence shown here is derived from an EMBL/GenBank/DDBJ whole genome shotgun (WGS) entry which is preliminary data.</text>
</comment>
<dbReference type="PANTHER" id="PTHR43439:SF1">
    <property type="entry name" value="PHENYLACETATE-COENZYME A LIGASE"/>
    <property type="match status" value="1"/>
</dbReference>
<dbReference type="InterPro" id="IPR042099">
    <property type="entry name" value="ANL_N_sf"/>
</dbReference>
<dbReference type="Pfam" id="PF14535">
    <property type="entry name" value="AMP-binding_C_2"/>
    <property type="match status" value="1"/>
</dbReference>
<dbReference type="InterPro" id="IPR051414">
    <property type="entry name" value="Adenylate-forming_Reductase"/>
</dbReference>
<protein>
    <recommendedName>
        <fullName evidence="7 9">Phenylacetate-coenzyme A ligase</fullName>
        <ecNumber evidence="6 9">6.2.1.30</ecNumber>
    </recommendedName>
    <alternativeName>
        <fullName evidence="8 9">Phenylacetyl-CoA ligase</fullName>
    </alternativeName>
</protein>
<dbReference type="FunFam" id="3.40.50.12780:FF:000016">
    <property type="entry name" value="Phenylacetate-coenzyme A ligase"/>
    <property type="match status" value="1"/>
</dbReference>
<dbReference type="GO" id="GO:0047475">
    <property type="term" value="F:phenylacetate-CoA ligase activity"/>
    <property type="evidence" value="ECO:0007669"/>
    <property type="project" value="UniProtKB-EC"/>
</dbReference>
<name>A0A9D5M1X4_9FIRM</name>
<comment type="subunit">
    <text evidence="1">Monomer.</text>
</comment>
<gene>
    <name evidence="12" type="ORF">INF28_01675</name>
</gene>
<dbReference type="InterPro" id="IPR000873">
    <property type="entry name" value="AMP-dep_synth/lig_dom"/>
</dbReference>
<dbReference type="AlphaFoldDB" id="A0A9D5M1X4"/>
<accession>A0A9D5M1X4</accession>
<dbReference type="InterPro" id="IPR011880">
    <property type="entry name" value="PA_CoA_ligase"/>
</dbReference>
<dbReference type="PANTHER" id="PTHR43439">
    <property type="entry name" value="PHENYLACETATE-COENZYME A LIGASE"/>
    <property type="match status" value="1"/>
</dbReference>
<feature type="domain" description="AMP-dependent ligase C-terminal" evidence="11">
    <location>
        <begin position="335"/>
        <end position="431"/>
    </location>
</feature>
<dbReference type="SUPFAM" id="SSF56801">
    <property type="entry name" value="Acetyl-CoA synthetase-like"/>
    <property type="match status" value="1"/>
</dbReference>
<evidence type="ECO:0000256" key="7">
    <source>
        <dbReference type="ARBA" id="ARBA00068695"/>
    </source>
</evidence>
<comment type="pathway">
    <text evidence="4 9">Aromatic compound metabolism; phenylacetate degradation.</text>
</comment>
<evidence type="ECO:0000256" key="4">
    <source>
        <dbReference type="ARBA" id="ARBA00060591"/>
    </source>
</evidence>